<gene>
    <name evidence="2" type="ORF">EWB00_010320</name>
</gene>
<feature type="region of interest" description="Disordered" evidence="1">
    <location>
        <begin position="95"/>
        <end position="119"/>
    </location>
</feature>
<dbReference type="OrthoDB" id="6285431at2759"/>
<keyword evidence="3" id="KW-1185">Reference proteome</keyword>
<name>A0A4Z2DPF1_SCHJA</name>
<dbReference type="EMBL" id="SKCS01000078">
    <property type="protein sequence ID" value="TNN18282.1"/>
    <property type="molecule type" value="Genomic_DNA"/>
</dbReference>
<dbReference type="InterPro" id="IPR033371">
    <property type="entry name" value="ARGLU1"/>
</dbReference>
<comment type="caution">
    <text evidence="2">The sequence shown here is derived from an EMBL/GenBank/DDBJ whole genome shotgun (WGS) entry which is preliminary data.</text>
</comment>
<sequence>MGHSRSRSLSSGHKQSLGDTEVVLVIELRNAIDTVIRNVKEYGREETRDHIETAIVMIDDAGAKRSSTVSSYDSEVERRNRKCKMKEIDRKIEEARRKEEADKRAQEQREKERRLQEEREREAEAARQLEARVKEAFEAALVDRAEDLQAELERRYQAEIDRRVKSKLDEIEREYQSKLEEQRRMEEEEKRKQAELDKILEENNRKLMEARRREFASIHNCQIDKIQLDAIKTAFWNFFFVLGLLLTTN</sequence>
<dbReference type="Pfam" id="PF15346">
    <property type="entry name" value="ARGLU"/>
    <property type="match status" value="1"/>
</dbReference>
<proteinExistence type="predicted"/>
<dbReference type="AlphaFoldDB" id="A0A4Z2DPF1"/>
<evidence type="ECO:0000256" key="1">
    <source>
        <dbReference type="SAM" id="MobiDB-lite"/>
    </source>
</evidence>
<reference evidence="2 3" key="1">
    <citation type="submission" date="2019-03" db="EMBL/GenBank/DDBJ databases">
        <title>An improved genome assembly of the fluke Schistosoma japonicum.</title>
        <authorList>
            <person name="Hu W."/>
            <person name="Luo F."/>
            <person name="Yin M."/>
            <person name="Mo X."/>
            <person name="Sun C."/>
            <person name="Wu Q."/>
            <person name="Zhu B."/>
            <person name="Xiang M."/>
            <person name="Wang J."/>
            <person name="Wang Y."/>
            <person name="Zhang T."/>
            <person name="Xu B."/>
            <person name="Zheng H."/>
            <person name="Feng Z."/>
        </authorList>
    </citation>
    <scope>NUCLEOTIDE SEQUENCE [LARGE SCALE GENOMIC DNA]</scope>
    <source>
        <strain evidence="2">HuSjv2</strain>
        <tissue evidence="2">Worms</tissue>
    </source>
</reference>
<accession>A0A4Z2DPF1</accession>
<dbReference type="Proteomes" id="UP000311919">
    <property type="component" value="Unassembled WGS sequence"/>
</dbReference>
<dbReference type="STRING" id="6182.A0A4Z2DPF1"/>
<evidence type="ECO:0000313" key="3">
    <source>
        <dbReference type="Proteomes" id="UP000311919"/>
    </source>
</evidence>
<organism evidence="2 3">
    <name type="scientific">Schistosoma japonicum</name>
    <name type="common">Blood fluke</name>
    <dbReference type="NCBI Taxonomy" id="6182"/>
    <lineage>
        <taxon>Eukaryota</taxon>
        <taxon>Metazoa</taxon>
        <taxon>Spiralia</taxon>
        <taxon>Lophotrochozoa</taxon>
        <taxon>Platyhelminthes</taxon>
        <taxon>Trematoda</taxon>
        <taxon>Digenea</taxon>
        <taxon>Strigeidida</taxon>
        <taxon>Schistosomatoidea</taxon>
        <taxon>Schistosomatidae</taxon>
        <taxon>Schistosoma</taxon>
    </lineage>
</organism>
<evidence type="ECO:0000313" key="2">
    <source>
        <dbReference type="EMBL" id="TNN18282.1"/>
    </source>
</evidence>
<protein>
    <submittedName>
        <fullName evidence="2">PERQ amino acid-rich with GYF domain-containing protein</fullName>
    </submittedName>
</protein>